<dbReference type="InterPro" id="IPR020904">
    <property type="entry name" value="Sc_DH/Rdtase_CS"/>
</dbReference>
<evidence type="ECO:0000256" key="1">
    <source>
        <dbReference type="ARBA" id="ARBA00006484"/>
    </source>
</evidence>
<dbReference type="CDD" id="cd05233">
    <property type="entry name" value="SDR_c"/>
    <property type="match status" value="1"/>
</dbReference>
<dbReference type="PRINTS" id="PR00081">
    <property type="entry name" value="GDHRDH"/>
</dbReference>
<dbReference type="PANTHER" id="PTHR44196">
    <property type="entry name" value="DEHYDROGENASE/REDUCTASE SDR FAMILY MEMBER 7B"/>
    <property type="match status" value="1"/>
</dbReference>
<dbReference type="Pfam" id="PF00106">
    <property type="entry name" value="adh_short"/>
    <property type="match status" value="1"/>
</dbReference>
<evidence type="ECO:0000313" key="3">
    <source>
        <dbReference type="EMBL" id="SVB42358.1"/>
    </source>
</evidence>
<proteinExistence type="inferred from homology"/>
<evidence type="ECO:0000256" key="2">
    <source>
        <dbReference type="ARBA" id="ARBA00023002"/>
    </source>
</evidence>
<dbReference type="GO" id="GO:0016020">
    <property type="term" value="C:membrane"/>
    <property type="evidence" value="ECO:0007669"/>
    <property type="project" value="TreeGrafter"/>
</dbReference>
<dbReference type="InterPro" id="IPR036291">
    <property type="entry name" value="NAD(P)-bd_dom_sf"/>
</dbReference>
<evidence type="ECO:0008006" key="4">
    <source>
        <dbReference type="Google" id="ProtNLM"/>
    </source>
</evidence>
<name>A0A382DVF6_9ZZZZ</name>
<dbReference type="InterPro" id="IPR002347">
    <property type="entry name" value="SDR_fam"/>
</dbReference>
<dbReference type="PROSITE" id="PS00061">
    <property type="entry name" value="ADH_SHORT"/>
    <property type="match status" value="1"/>
</dbReference>
<dbReference type="GO" id="GO:0016491">
    <property type="term" value="F:oxidoreductase activity"/>
    <property type="evidence" value="ECO:0007669"/>
    <property type="project" value="UniProtKB-KW"/>
</dbReference>
<dbReference type="PRINTS" id="PR00080">
    <property type="entry name" value="SDRFAMILY"/>
</dbReference>
<keyword evidence="2" id="KW-0560">Oxidoreductase</keyword>
<comment type="similarity">
    <text evidence="1">Belongs to the short-chain dehydrogenases/reductases (SDR) family.</text>
</comment>
<dbReference type="PANTHER" id="PTHR44196:SF1">
    <property type="entry name" value="DEHYDROGENASE_REDUCTASE SDR FAMILY MEMBER 7B"/>
    <property type="match status" value="1"/>
</dbReference>
<dbReference type="Gene3D" id="3.40.50.720">
    <property type="entry name" value="NAD(P)-binding Rossmann-like Domain"/>
    <property type="match status" value="1"/>
</dbReference>
<protein>
    <recommendedName>
        <fullName evidence="4">Short-chain dehydrogenase/reductase SDR</fullName>
    </recommendedName>
</protein>
<gene>
    <name evidence="3" type="ORF">METZ01_LOCUS195212</name>
</gene>
<dbReference type="AlphaFoldDB" id="A0A382DVF6"/>
<organism evidence="3">
    <name type="scientific">marine metagenome</name>
    <dbReference type="NCBI Taxonomy" id="408172"/>
    <lineage>
        <taxon>unclassified sequences</taxon>
        <taxon>metagenomes</taxon>
        <taxon>ecological metagenomes</taxon>
    </lineage>
</organism>
<accession>A0A382DVF6</accession>
<dbReference type="SUPFAM" id="SSF51735">
    <property type="entry name" value="NAD(P)-binding Rossmann-fold domains"/>
    <property type="match status" value="1"/>
</dbReference>
<sequence>MSQVAVITGASSGIGESLSYQLSESGYKVVLAARSTDKLNLISDKIRENGRECLAVPIDVSKPDEINKLKEDANAFGDVTVVVNNAGIGKFSRIEDITLEDWNRQMDVNLRASFLMSQVFIPKMKEMKKGSLVFINSVAGKKGYPYSAAYVSSKYGMRGLADSFREELRQDNIKVISIHPGAVNTPFWDNSNSDFSRDDMLKVQTLSKSIVHIINAPGNFTVEEMVVRRTEGDF</sequence>
<dbReference type="EMBL" id="UINC01041289">
    <property type="protein sequence ID" value="SVB42358.1"/>
    <property type="molecule type" value="Genomic_DNA"/>
</dbReference>
<reference evidence="3" key="1">
    <citation type="submission" date="2018-05" db="EMBL/GenBank/DDBJ databases">
        <authorList>
            <person name="Lanie J.A."/>
            <person name="Ng W.-L."/>
            <person name="Kazmierczak K.M."/>
            <person name="Andrzejewski T.M."/>
            <person name="Davidsen T.M."/>
            <person name="Wayne K.J."/>
            <person name="Tettelin H."/>
            <person name="Glass J.I."/>
            <person name="Rusch D."/>
            <person name="Podicherti R."/>
            <person name="Tsui H.-C.T."/>
            <person name="Winkler M.E."/>
        </authorList>
    </citation>
    <scope>NUCLEOTIDE SEQUENCE</scope>
</reference>